<keyword evidence="1" id="KW-0472">Membrane</keyword>
<feature type="transmembrane region" description="Helical" evidence="1">
    <location>
        <begin position="12"/>
        <end position="36"/>
    </location>
</feature>
<keyword evidence="3" id="KW-1185">Reference proteome</keyword>
<name>A0A5N6SDJ6_ASPPS</name>
<evidence type="ECO:0000313" key="2">
    <source>
        <dbReference type="EMBL" id="KAE8132732.1"/>
    </source>
</evidence>
<proteinExistence type="predicted"/>
<accession>A0A5N6SDJ6</accession>
<keyword evidence="1" id="KW-1133">Transmembrane helix</keyword>
<dbReference type="RefSeq" id="XP_031908795.1">
    <property type="nucleotide sequence ID" value="XM_032060875.1"/>
</dbReference>
<evidence type="ECO:0000313" key="3">
    <source>
        <dbReference type="Proteomes" id="UP000325672"/>
    </source>
</evidence>
<reference evidence="2 3" key="1">
    <citation type="submission" date="2019-04" db="EMBL/GenBank/DDBJ databases">
        <title>Friends and foes A comparative genomics study of 23 Aspergillus species from section Flavi.</title>
        <authorList>
            <consortium name="DOE Joint Genome Institute"/>
            <person name="Kjaerbolling I."/>
            <person name="Vesth T."/>
            <person name="Frisvad J.C."/>
            <person name="Nybo J.L."/>
            <person name="Theobald S."/>
            <person name="Kildgaard S."/>
            <person name="Isbrandt T."/>
            <person name="Kuo A."/>
            <person name="Sato A."/>
            <person name="Lyhne E.K."/>
            <person name="Kogle M.E."/>
            <person name="Wiebenga A."/>
            <person name="Kun R.S."/>
            <person name="Lubbers R.J."/>
            <person name="Makela M.R."/>
            <person name="Barry K."/>
            <person name="Chovatia M."/>
            <person name="Clum A."/>
            <person name="Daum C."/>
            <person name="Haridas S."/>
            <person name="He G."/>
            <person name="LaButti K."/>
            <person name="Lipzen A."/>
            <person name="Mondo S."/>
            <person name="Riley R."/>
            <person name="Salamov A."/>
            <person name="Simmons B.A."/>
            <person name="Magnuson J.K."/>
            <person name="Henrissat B."/>
            <person name="Mortensen U.H."/>
            <person name="Larsen T.O."/>
            <person name="Devries R.P."/>
            <person name="Grigoriev I.V."/>
            <person name="Machida M."/>
            <person name="Baker S.E."/>
            <person name="Andersen M.R."/>
        </authorList>
    </citation>
    <scope>NUCLEOTIDE SEQUENCE [LARGE SCALE GENOMIC DNA]</scope>
    <source>
        <strain evidence="2 3">CBS 117625</strain>
    </source>
</reference>
<feature type="transmembrane region" description="Helical" evidence="1">
    <location>
        <begin position="688"/>
        <end position="712"/>
    </location>
</feature>
<evidence type="ECO:0000256" key="1">
    <source>
        <dbReference type="SAM" id="Phobius"/>
    </source>
</evidence>
<dbReference type="AlphaFoldDB" id="A0A5N6SDJ6"/>
<dbReference type="EMBL" id="ML743627">
    <property type="protein sequence ID" value="KAE8132732.1"/>
    <property type="molecule type" value="Genomic_DNA"/>
</dbReference>
<sequence>MVELTVGYVSGIIAAGVFVARYLFPTLSALILVSFLQEKNSAITWSVLARTLQSSLWPTILRSDSDCSTEVDRAVSIESWIRLIVAVIISAAGIVTPLGLYDAVLPAPDTTPKIFRYVPDQSPMGDGTPPRHSLGFNRHCGLYICPGSNSNITVAGNLGPETDRDDEWNITIPWNLTYAFASGLSELSPTVSSIWDIEWRNYDLTRRENYNKGSLYAVGSYRQVENRILSDSIEVAEGVIMDTKNGGIGFRNHTLPPRSKYGSTWKEDLLFVVPQTSCVNLNLTLDFKWQSVPVNVSVTDRGGFVNLHHQQPEHSIVQTQDNFDLHNKAYTAAWLTNAMGMVYLNVTNPSSHGYAHSFEYLDSTVGKSFPILNDGSGQPWGTDGIVTSTMWGDFFNIPDAGYNASGMAWDNARVRYPNPFNITTKNFTNIGPLCQGVSIFDYANMTNVGVVCGTVYGAARRTDGGNSLIREPASTWQIPIYSCASAAKALVKTVRFRYDGSGGLGGLSVVDMTEKTYQTEDENPLWGVENTSLPIDVAQPLWGIVSKEYQNRSDISVIRKASLWLPGFGDTTLGGPVDGLLNLPGASFHLTSLGYLYSLSNTITYSVGDYTGKTSSALYSKWREYSTQPDTTSTIVNLIWTDIVANAVVGTRGWLSPSNIPVGSADASGQVKVPVTEYRKTIQYRVPFGIPAFVALFWLLLSMVTVFILLFCGKARPSLVRRYLNYTSVGRTMTLLLYPGSTEPQTSTTIWASSMGRKKIDASELAPSAADPVEIETLPVIKGRRTL</sequence>
<feature type="transmembrane region" description="Helical" evidence="1">
    <location>
        <begin position="80"/>
        <end position="101"/>
    </location>
</feature>
<keyword evidence="1" id="KW-0812">Transmembrane</keyword>
<dbReference type="Proteomes" id="UP000325672">
    <property type="component" value="Unassembled WGS sequence"/>
</dbReference>
<gene>
    <name evidence="2" type="ORF">BDV38DRAFT_287449</name>
</gene>
<dbReference type="OrthoDB" id="3034003at2759"/>
<protein>
    <submittedName>
        <fullName evidence="2">Uncharacterized protein</fullName>
    </submittedName>
</protein>
<organism evidence="2 3">
    <name type="scientific">Aspergillus pseudotamarii</name>
    <dbReference type="NCBI Taxonomy" id="132259"/>
    <lineage>
        <taxon>Eukaryota</taxon>
        <taxon>Fungi</taxon>
        <taxon>Dikarya</taxon>
        <taxon>Ascomycota</taxon>
        <taxon>Pezizomycotina</taxon>
        <taxon>Eurotiomycetes</taxon>
        <taxon>Eurotiomycetidae</taxon>
        <taxon>Eurotiales</taxon>
        <taxon>Aspergillaceae</taxon>
        <taxon>Aspergillus</taxon>
        <taxon>Aspergillus subgen. Circumdati</taxon>
    </lineage>
</organism>
<dbReference type="GeneID" id="43645085"/>